<evidence type="ECO:0000259" key="6">
    <source>
        <dbReference type="Pfam" id="PF06305"/>
    </source>
</evidence>
<evidence type="ECO:0000256" key="5">
    <source>
        <dbReference type="SAM" id="Phobius"/>
    </source>
</evidence>
<sequence>MQFLKILFWFLLAFVAALFTYGNWTGVQINLWSGLIADVNLPLLLLVTFLLGFLPTYLYLGTVRWRLRQRLAACERLLVDQRAAPAMPAPVAAEPVVPADPTLDGRPA</sequence>
<dbReference type="InterPro" id="IPR010445">
    <property type="entry name" value="LapA_dom"/>
</dbReference>
<dbReference type="RefSeq" id="WP_038659616.1">
    <property type="nucleotide sequence ID" value="NZ_CP009571.1"/>
</dbReference>
<proteinExistence type="predicted"/>
<keyword evidence="4 5" id="KW-0472">Membrane</keyword>
<keyword evidence="8" id="KW-1185">Reference proteome</keyword>
<reference evidence="7 8" key="1">
    <citation type="submission" date="2014-09" db="EMBL/GenBank/DDBJ databases">
        <title>Using Illumina technology Improving SMRT sequencing Genome Assembly by RASTools.</title>
        <authorList>
            <person name="Zhou Y."/>
            <person name="Ma T."/>
            <person name="Liu T."/>
        </authorList>
    </citation>
    <scope>NUCLEOTIDE SEQUENCE [LARGE SCALE GENOMIC DNA]</scope>
    <source>
        <strain evidence="7 8">ATCC 55669</strain>
    </source>
</reference>
<dbReference type="eggNOG" id="COG5416">
    <property type="taxonomic scope" value="Bacteria"/>
</dbReference>
<evidence type="ECO:0000256" key="4">
    <source>
        <dbReference type="ARBA" id="ARBA00023136"/>
    </source>
</evidence>
<evidence type="ECO:0000313" key="7">
    <source>
        <dbReference type="EMBL" id="AIT05639.1"/>
    </source>
</evidence>
<name>A0A097EDI0_9SPHN</name>
<keyword evidence="3 5" id="KW-1133">Transmembrane helix</keyword>
<evidence type="ECO:0000256" key="2">
    <source>
        <dbReference type="ARBA" id="ARBA00022692"/>
    </source>
</evidence>
<evidence type="ECO:0000313" key="8">
    <source>
        <dbReference type="Proteomes" id="UP000033200"/>
    </source>
</evidence>
<dbReference type="EMBL" id="CP009571">
    <property type="protein sequence ID" value="AIT05639.1"/>
    <property type="molecule type" value="Genomic_DNA"/>
</dbReference>
<dbReference type="HOGENOM" id="CLU_154635_0_0_5"/>
<evidence type="ECO:0000256" key="1">
    <source>
        <dbReference type="ARBA" id="ARBA00022475"/>
    </source>
</evidence>
<accession>A0A097EDI0</accession>
<feature type="transmembrane region" description="Helical" evidence="5">
    <location>
        <begin position="41"/>
        <end position="60"/>
    </location>
</feature>
<gene>
    <name evidence="7" type="ORF">MC45_03610</name>
</gene>
<keyword evidence="1" id="KW-1003">Cell membrane</keyword>
<dbReference type="STRING" id="1549858.MC45_03610"/>
<organism evidence="7 8">
    <name type="scientific">Sphingomonas taxi</name>
    <dbReference type="NCBI Taxonomy" id="1549858"/>
    <lineage>
        <taxon>Bacteria</taxon>
        <taxon>Pseudomonadati</taxon>
        <taxon>Pseudomonadota</taxon>
        <taxon>Alphaproteobacteria</taxon>
        <taxon>Sphingomonadales</taxon>
        <taxon>Sphingomonadaceae</taxon>
        <taxon>Sphingomonas</taxon>
    </lineage>
</organism>
<dbReference type="GO" id="GO:0005886">
    <property type="term" value="C:plasma membrane"/>
    <property type="evidence" value="ECO:0007669"/>
    <property type="project" value="InterPro"/>
</dbReference>
<dbReference type="AlphaFoldDB" id="A0A097EDI0"/>
<feature type="domain" description="Lipopolysaccharide assembly protein A" evidence="6">
    <location>
        <begin position="26"/>
        <end position="76"/>
    </location>
</feature>
<dbReference type="KEGG" id="stax:MC45_03610"/>
<evidence type="ECO:0000256" key="3">
    <source>
        <dbReference type="ARBA" id="ARBA00022989"/>
    </source>
</evidence>
<protein>
    <recommendedName>
        <fullName evidence="6">Lipopolysaccharide assembly protein A domain-containing protein</fullName>
    </recommendedName>
</protein>
<dbReference type="Pfam" id="PF06305">
    <property type="entry name" value="LapA_dom"/>
    <property type="match status" value="1"/>
</dbReference>
<keyword evidence="2 5" id="KW-0812">Transmembrane</keyword>
<dbReference type="Proteomes" id="UP000033200">
    <property type="component" value="Chromosome"/>
</dbReference>